<gene>
    <name evidence="2" type="ORF">NC653_039441</name>
</gene>
<dbReference type="EMBL" id="JAQIZT010000018">
    <property type="protein sequence ID" value="KAJ6957484.1"/>
    <property type="molecule type" value="Genomic_DNA"/>
</dbReference>
<name>A0AAD6LBF1_9ROSI</name>
<evidence type="ECO:0000313" key="2">
    <source>
        <dbReference type="EMBL" id="KAJ6957484.1"/>
    </source>
</evidence>
<proteinExistence type="predicted"/>
<feature type="compositionally biased region" description="Polar residues" evidence="1">
    <location>
        <begin position="49"/>
        <end position="62"/>
    </location>
</feature>
<reference evidence="2 3" key="1">
    <citation type="journal article" date="2023" name="Mol. Ecol. Resour.">
        <title>Chromosome-level genome assembly of a triploid poplar Populus alba 'Berolinensis'.</title>
        <authorList>
            <person name="Chen S."/>
            <person name="Yu Y."/>
            <person name="Wang X."/>
            <person name="Wang S."/>
            <person name="Zhang T."/>
            <person name="Zhou Y."/>
            <person name="He R."/>
            <person name="Meng N."/>
            <person name="Wang Y."/>
            <person name="Liu W."/>
            <person name="Liu Z."/>
            <person name="Liu J."/>
            <person name="Guo Q."/>
            <person name="Huang H."/>
            <person name="Sederoff R.R."/>
            <person name="Wang G."/>
            <person name="Qu G."/>
            <person name="Chen S."/>
        </authorList>
    </citation>
    <scope>NUCLEOTIDE SEQUENCE [LARGE SCALE GENOMIC DNA]</scope>
    <source>
        <strain evidence="2">SC-2020</strain>
    </source>
</reference>
<evidence type="ECO:0000256" key="1">
    <source>
        <dbReference type="SAM" id="MobiDB-lite"/>
    </source>
</evidence>
<dbReference type="Proteomes" id="UP001164929">
    <property type="component" value="Chromosome 18"/>
</dbReference>
<keyword evidence="3" id="KW-1185">Reference proteome</keyword>
<dbReference type="AlphaFoldDB" id="A0AAD6LBF1"/>
<evidence type="ECO:0000313" key="3">
    <source>
        <dbReference type="Proteomes" id="UP001164929"/>
    </source>
</evidence>
<accession>A0AAD6LBF1</accession>
<protein>
    <submittedName>
        <fullName evidence="2">Uncharacterized protein</fullName>
    </submittedName>
</protein>
<organism evidence="2 3">
    <name type="scientific">Populus alba x Populus x berolinensis</name>
    <dbReference type="NCBI Taxonomy" id="444605"/>
    <lineage>
        <taxon>Eukaryota</taxon>
        <taxon>Viridiplantae</taxon>
        <taxon>Streptophyta</taxon>
        <taxon>Embryophyta</taxon>
        <taxon>Tracheophyta</taxon>
        <taxon>Spermatophyta</taxon>
        <taxon>Magnoliopsida</taxon>
        <taxon>eudicotyledons</taxon>
        <taxon>Gunneridae</taxon>
        <taxon>Pentapetalae</taxon>
        <taxon>rosids</taxon>
        <taxon>fabids</taxon>
        <taxon>Malpighiales</taxon>
        <taxon>Salicaceae</taxon>
        <taxon>Saliceae</taxon>
        <taxon>Populus</taxon>
    </lineage>
</organism>
<feature type="region of interest" description="Disordered" evidence="1">
    <location>
        <begin position="21"/>
        <end position="62"/>
    </location>
</feature>
<sequence length="183" mass="20699">MFFNSAICGLLRANLKRIEESSAGPKPNSQSNKSVERVPVPIKQRDSRSYTTVVQAGNTNDPSSAVEEFKEELSTLHFPVFEAIKYDMKAFNLMRGEEDDDQSPVVMERETAVRSNRKAMTEEVIDCWINIWDMRSRDAAITDVILRFKFLKQLLVQITERIELSATGKGPSDVVVVKAQTNI</sequence>
<comment type="caution">
    <text evidence="2">The sequence shown here is derived from an EMBL/GenBank/DDBJ whole genome shotgun (WGS) entry which is preliminary data.</text>
</comment>